<keyword evidence="2" id="KW-1133">Transmembrane helix</keyword>
<protein>
    <submittedName>
        <fullName evidence="3">Uncharacterized protein</fullName>
    </submittedName>
</protein>
<keyword evidence="2" id="KW-0812">Transmembrane</keyword>
<accession>A0AAD6ZSC8</accession>
<organism evidence="3 4">
    <name type="scientific">Mycena albidolilacea</name>
    <dbReference type="NCBI Taxonomy" id="1033008"/>
    <lineage>
        <taxon>Eukaryota</taxon>
        <taxon>Fungi</taxon>
        <taxon>Dikarya</taxon>
        <taxon>Basidiomycota</taxon>
        <taxon>Agaricomycotina</taxon>
        <taxon>Agaricomycetes</taxon>
        <taxon>Agaricomycetidae</taxon>
        <taxon>Agaricales</taxon>
        <taxon>Marasmiineae</taxon>
        <taxon>Mycenaceae</taxon>
        <taxon>Mycena</taxon>
    </lineage>
</organism>
<feature type="compositionally biased region" description="Low complexity" evidence="1">
    <location>
        <begin position="239"/>
        <end position="261"/>
    </location>
</feature>
<dbReference type="EMBL" id="JARIHO010000030">
    <property type="protein sequence ID" value="KAJ7336891.1"/>
    <property type="molecule type" value="Genomic_DNA"/>
</dbReference>
<dbReference type="AlphaFoldDB" id="A0AAD6ZSC8"/>
<keyword evidence="2" id="KW-0472">Membrane</keyword>
<name>A0AAD6ZSC8_9AGAR</name>
<feature type="region of interest" description="Disordered" evidence="1">
    <location>
        <begin position="239"/>
        <end position="278"/>
    </location>
</feature>
<feature type="non-terminal residue" evidence="3">
    <location>
        <position position="294"/>
    </location>
</feature>
<keyword evidence="4" id="KW-1185">Reference proteome</keyword>
<evidence type="ECO:0000256" key="1">
    <source>
        <dbReference type="SAM" id="MobiDB-lite"/>
    </source>
</evidence>
<reference evidence="3" key="1">
    <citation type="submission" date="2023-03" db="EMBL/GenBank/DDBJ databases">
        <title>Massive genome expansion in bonnet fungi (Mycena s.s.) driven by repeated elements and novel gene families across ecological guilds.</title>
        <authorList>
            <consortium name="Lawrence Berkeley National Laboratory"/>
            <person name="Harder C.B."/>
            <person name="Miyauchi S."/>
            <person name="Viragh M."/>
            <person name="Kuo A."/>
            <person name="Thoen E."/>
            <person name="Andreopoulos B."/>
            <person name="Lu D."/>
            <person name="Skrede I."/>
            <person name="Drula E."/>
            <person name="Henrissat B."/>
            <person name="Morin E."/>
            <person name="Kohler A."/>
            <person name="Barry K."/>
            <person name="LaButti K."/>
            <person name="Morin E."/>
            <person name="Salamov A."/>
            <person name="Lipzen A."/>
            <person name="Mereny Z."/>
            <person name="Hegedus B."/>
            <person name="Baldrian P."/>
            <person name="Stursova M."/>
            <person name="Weitz H."/>
            <person name="Taylor A."/>
            <person name="Grigoriev I.V."/>
            <person name="Nagy L.G."/>
            <person name="Martin F."/>
            <person name="Kauserud H."/>
        </authorList>
    </citation>
    <scope>NUCLEOTIDE SEQUENCE</scope>
    <source>
        <strain evidence="3">CBHHK002</strain>
    </source>
</reference>
<dbReference type="Proteomes" id="UP001218218">
    <property type="component" value="Unassembled WGS sequence"/>
</dbReference>
<evidence type="ECO:0000256" key="2">
    <source>
        <dbReference type="SAM" id="Phobius"/>
    </source>
</evidence>
<evidence type="ECO:0000313" key="3">
    <source>
        <dbReference type="EMBL" id="KAJ7336891.1"/>
    </source>
</evidence>
<feature type="region of interest" description="Disordered" evidence="1">
    <location>
        <begin position="91"/>
        <end position="117"/>
    </location>
</feature>
<proteinExistence type="predicted"/>
<gene>
    <name evidence="3" type="ORF">DFH08DRAFT_1082926</name>
</gene>
<feature type="transmembrane region" description="Helical" evidence="2">
    <location>
        <begin position="56"/>
        <end position="74"/>
    </location>
</feature>
<sequence length="294" mass="32304">MSTAQKTLFSTSAAAFVLAFTNGLPRYPVNLDFSAFAPSWLPQSLLDRLRNLDLEALVAISGVGGALIALLLYLRRRSRYPSLVPYSNPVYGTQENTPRNQKSSSTPRSQNTVPCSVQASSDGIKSFSTTTMPTCFSTFLAIDHEQGVIDFQYFNVIIKLGSQHHLHDSGKMILKYLNPANPSYDAYGPIVKLVYQRVFKEALAKLGANKSSVQSKSPILSTCARSAWPMPWPPSSSMWNFPTPKTSPGSSSTSPRPWPRSAGWVDTARSSRRSSCSTDTFMRIGLQLRNEGPP</sequence>
<evidence type="ECO:0000313" key="4">
    <source>
        <dbReference type="Proteomes" id="UP001218218"/>
    </source>
</evidence>
<comment type="caution">
    <text evidence="3">The sequence shown here is derived from an EMBL/GenBank/DDBJ whole genome shotgun (WGS) entry which is preliminary data.</text>
</comment>